<comment type="caution">
    <text evidence="3">The sequence shown here is derived from an EMBL/GenBank/DDBJ whole genome shotgun (WGS) entry which is preliminary data.</text>
</comment>
<dbReference type="Pfam" id="PF07859">
    <property type="entry name" value="Abhydrolase_3"/>
    <property type="match status" value="1"/>
</dbReference>
<dbReference type="EMBL" id="JBHUDO010000001">
    <property type="protein sequence ID" value="MFD1644501.1"/>
    <property type="molecule type" value="Genomic_DNA"/>
</dbReference>
<dbReference type="PANTHER" id="PTHR48081">
    <property type="entry name" value="AB HYDROLASE SUPERFAMILY PROTEIN C4A8.06C"/>
    <property type="match status" value="1"/>
</dbReference>
<evidence type="ECO:0000313" key="3">
    <source>
        <dbReference type="EMBL" id="MFD1644501.1"/>
    </source>
</evidence>
<protein>
    <submittedName>
        <fullName evidence="3">Alpha/beta hydrolase fold domain-containing protein</fullName>
    </submittedName>
</protein>
<organism evidence="3 4">
    <name type="scientific">Haloarchaeobius litoreus</name>
    <dbReference type="NCBI Taxonomy" id="755306"/>
    <lineage>
        <taxon>Archaea</taxon>
        <taxon>Methanobacteriati</taxon>
        <taxon>Methanobacteriota</taxon>
        <taxon>Stenosarchaea group</taxon>
        <taxon>Halobacteria</taxon>
        <taxon>Halobacteriales</taxon>
        <taxon>Halorubellaceae</taxon>
        <taxon>Haloarchaeobius</taxon>
    </lineage>
</organism>
<dbReference type="InterPro" id="IPR050300">
    <property type="entry name" value="GDXG_lipolytic_enzyme"/>
</dbReference>
<dbReference type="InterPro" id="IPR029058">
    <property type="entry name" value="AB_hydrolase_fold"/>
</dbReference>
<dbReference type="AlphaFoldDB" id="A0ABD6DET3"/>
<accession>A0ABD6DET3</accession>
<keyword evidence="4" id="KW-1185">Reference proteome</keyword>
<evidence type="ECO:0000259" key="2">
    <source>
        <dbReference type="Pfam" id="PF07859"/>
    </source>
</evidence>
<gene>
    <name evidence="3" type="ORF">ACFSBL_02295</name>
</gene>
<feature type="non-terminal residue" evidence="3">
    <location>
        <position position="1"/>
    </location>
</feature>
<evidence type="ECO:0000313" key="4">
    <source>
        <dbReference type="Proteomes" id="UP001597034"/>
    </source>
</evidence>
<dbReference type="SUPFAM" id="SSF53474">
    <property type="entry name" value="alpha/beta-Hydrolases"/>
    <property type="match status" value="1"/>
</dbReference>
<name>A0ABD6DET3_9EURY</name>
<dbReference type="Gene3D" id="3.40.50.1820">
    <property type="entry name" value="alpha/beta hydrolase"/>
    <property type="match status" value="1"/>
</dbReference>
<dbReference type="PANTHER" id="PTHR48081:SF8">
    <property type="entry name" value="ALPHA_BETA HYDROLASE FOLD-3 DOMAIN-CONTAINING PROTEIN-RELATED"/>
    <property type="match status" value="1"/>
</dbReference>
<dbReference type="GO" id="GO:0016787">
    <property type="term" value="F:hydrolase activity"/>
    <property type="evidence" value="ECO:0007669"/>
    <property type="project" value="UniProtKB-KW"/>
</dbReference>
<dbReference type="RefSeq" id="WP_390292803.1">
    <property type="nucleotide sequence ID" value="NZ_JBHUDO010000001.1"/>
</dbReference>
<sequence>HAAQVGVAGSSAGANLATMAARRVDVPLSVAVLFYPMLDPTLGTPSHEEHADAPLLTRADLDWFWRLYRDDGAIPVDDPLLSPLPDVGGEPSSLADSPSTVVVTAGCDPLRDDGARYADALAAARVAVDHRHYPGAPHGFLSLADAVPAAADAWDDLAAAVLARR</sequence>
<dbReference type="Proteomes" id="UP001597034">
    <property type="component" value="Unassembled WGS sequence"/>
</dbReference>
<proteinExistence type="predicted"/>
<dbReference type="InterPro" id="IPR013094">
    <property type="entry name" value="AB_hydrolase_3"/>
</dbReference>
<evidence type="ECO:0000256" key="1">
    <source>
        <dbReference type="ARBA" id="ARBA00022801"/>
    </source>
</evidence>
<keyword evidence="1 3" id="KW-0378">Hydrolase</keyword>
<feature type="domain" description="Alpha/beta hydrolase fold-3" evidence="2">
    <location>
        <begin position="3"/>
        <end position="141"/>
    </location>
</feature>
<reference evidence="3 4" key="1">
    <citation type="journal article" date="2019" name="Int. J. Syst. Evol. Microbiol.">
        <title>The Global Catalogue of Microorganisms (GCM) 10K type strain sequencing project: providing services to taxonomists for standard genome sequencing and annotation.</title>
        <authorList>
            <consortium name="The Broad Institute Genomics Platform"/>
            <consortium name="The Broad Institute Genome Sequencing Center for Infectious Disease"/>
            <person name="Wu L."/>
            <person name="Ma J."/>
        </authorList>
    </citation>
    <scope>NUCLEOTIDE SEQUENCE [LARGE SCALE GENOMIC DNA]</scope>
    <source>
        <strain evidence="3 4">CGMCC 1.10390</strain>
    </source>
</reference>